<comment type="subcellular location">
    <subcellularLocation>
        <location evidence="1">Nucleus</location>
    </subcellularLocation>
</comment>
<organism evidence="6 7">
    <name type="scientific">Lentinula lateritia</name>
    <dbReference type="NCBI Taxonomy" id="40482"/>
    <lineage>
        <taxon>Eukaryota</taxon>
        <taxon>Fungi</taxon>
        <taxon>Dikarya</taxon>
        <taxon>Basidiomycota</taxon>
        <taxon>Agaricomycotina</taxon>
        <taxon>Agaricomycetes</taxon>
        <taxon>Agaricomycetidae</taxon>
        <taxon>Agaricales</taxon>
        <taxon>Marasmiineae</taxon>
        <taxon>Omphalotaceae</taxon>
        <taxon>Lentinula</taxon>
    </lineage>
</organism>
<keyword evidence="7" id="KW-1185">Reference proteome</keyword>
<feature type="region of interest" description="Disordered" evidence="4">
    <location>
        <begin position="710"/>
        <end position="752"/>
    </location>
</feature>
<dbReference type="PANTHER" id="PTHR31001:SF81">
    <property type="entry name" value="ZN(II)2CYS6 TRANSCRIPTION FACTOR"/>
    <property type="match status" value="1"/>
</dbReference>
<name>A0ABQ8VV46_9AGAR</name>
<feature type="compositionally biased region" description="Low complexity" evidence="4">
    <location>
        <begin position="789"/>
        <end position="798"/>
    </location>
</feature>
<proteinExistence type="predicted"/>
<dbReference type="InterPro" id="IPR001138">
    <property type="entry name" value="Zn2Cys6_DnaBD"/>
</dbReference>
<dbReference type="Gene3D" id="4.10.240.10">
    <property type="entry name" value="Zn(2)-C6 fungal-type DNA-binding domain"/>
    <property type="match status" value="1"/>
</dbReference>
<dbReference type="EMBL" id="JANVFT010000008">
    <property type="protein sequence ID" value="KAJ4499871.1"/>
    <property type="molecule type" value="Genomic_DNA"/>
</dbReference>
<dbReference type="InterPro" id="IPR007219">
    <property type="entry name" value="XnlR_reg_dom"/>
</dbReference>
<feature type="region of interest" description="Disordered" evidence="4">
    <location>
        <begin position="883"/>
        <end position="906"/>
    </location>
</feature>
<dbReference type="CDD" id="cd00067">
    <property type="entry name" value="GAL4"/>
    <property type="match status" value="1"/>
</dbReference>
<evidence type="ECO:0000313" key="7">
    <source>
        <dbReference type="Proteomes" id="UP001150217"/>
    </source>
</evidence>
<dbReference type="PROSITE" id="PS50048">
    <property type="entry name" value="ZN2_CY6_FUNGAL_2"/>
    <property type="match status" value="1"/>
</dbReference>
<reference evidence="6" key="1">
    <citation type="submission" date="2022-08" db="EMBL/GenBank/DDBJ databases">
        <title>A Global Phylogenomic Analysis of the Shiitake Genus Lentinula.</title>
        <authorList>
            <consortium name="DOE Joint Genome Institute"/>
            <person name="Sierra-Patev S."/>
            <person name="Min B."/>
            <person name="Naranjo-Ortiz M."/>
            <person name="Looney B."/>
            <person name="Konkel Z."/>
            <person name="Slot J.C."/>
            <person name="Sakamoto Y."/>
            <person name="Steenwyk J.L."/>
            <person name="Rokas A."/>
            <person name="Carro J."/>
            <person name="Camarero S."/>
            <person name="Ferreira P."/>
            <person name="Molpeceres G."/>
            <person name="Ruiz-Duenas F.J."/>
            <person name="Serrano A."/>
            <person name="Henrissat B."/>
            <person name="Drula E."/>
            <person name="Hughes K.W."/>
            <person name="Mata J.L."/>
            <person name="Ishikawa N.K."/>
            <person name="Vargas-Isla R."/>
            <person name="Ushijima S."/>
            <person name="Smith C.A."/>
            <person name="Ahrendt S."/>
            <person name="Andreopoulos W."/>
            <person name="He G."/>
            <person name="Labutti K."/>
            <person name="Lipzen A."/>
            <person name="Ng V."/>
            <person name="Riley R."/>
            <person name="Sandor L."/>
            <person name="Barry K."/>
            <person name="Martinez A.T."/>
            <person name="Xiao Y."/>
            <person name="Gibbons J.G."/>
            <person name="Terashima K."/>
            <person name="Grigoriev I.V."/>
            <person name="Hibbett D.S."/>
        </authorList>
    </citation>
    <scope>NUCLEOTIDE SEQUENCE</scope>
    <source>
        <strain evidence="6">RHP3577 ss4</strain>
    </source>
</reference>
<protein>
    <submittedName>
        <fullName evidence="6">Fungal-specific transcription factor domain-containing protein</fullName>
    </submittedName>
</protein>
<sequence length="906" mass="99409">MPEDTPSSSSSSMVNNSRPKAPKSSQTSGVVRGRTSPAPGSGADSSSADARPQKRARKAINCEPCRNSKLKCDRNRPCSSCVLRGTSAMCYQDGKGPDGESYVRGDDHHYARIDPAAEIARLRHSITMLESYVFPHQRAAASHTPSSTHRRSEIIVPKKEPVDSDVNDKSSQTGATTAPGMLGSKVQGGLYAGPTSAALHLLSNESRGSEDGTSSRQASQERLSNPAPDIVDDISSNDFPTLTPEYDRDLLSLLPTIEVIDGLLAYYFEYCNWIYRHVNQAAFSHNWERFKNGVNSDRITLALACAIMAIATHYLPTQHSLLDSLNETHELLGQKFFDVSTQALHRKQQEAKSYTLDLVELLLIRTHYLNMLKNDSEGSWHIRGELVTIGTAMGLHRDPGKWRMHRDVAERRRWAWWHIVLLERWQAFMFGRPLAIASHHFDTSLPSYCDPAIDKTGRLFLPNIALFRLAFILGDIMDDAVSVRPVPYESVQANDRALKQWMDNLPSELNLDEYKVARNLASTNANLRRLGVQSVIIRTSYFHIRFTLHRPYASAGMIQSALSSSASSKSASDNKHSQSLEIAVGAASELITMVGQSRPDFLANSSLAVPGHMNWGPFHVFSAAMFFSFQLIANSDQPGASLFRASIKKAIHTLETCRGIAVADKAYDILFALAPLYSVDFHLQNKEKRDKERARILSVVRNLAFPYHDSHDPRRFGDSSPASNGSGRHIGNGSPIGSSSVSPPLTVVPASHARSDLPNMHSHAVYESSLHTHAAMSSMRTSSIYSHPGGTSNGQIQQSGGGGHPSSPLSQPQMSPTVMNSNAQSMASMPSSASPNSYQPYITGAQPQVYSDSSRYTHYPHPGDDASMWGAAVGFGQREWSQFIDGFQPPPSGSSSVVAHHRHLQG</sequence>
<feature type="compositionally biased region" description="Low complexity" evidence="4">
    <location>
        <begin position="805"/>
        <end position="837"/>
    </location>
</feature>
<comment type="caution">
    <text evidence="6">The sequence shown here is derived from an EMBL/GenBank/DDBJ whole genome shotgun (WGS) entry which is preliminary data.</text>
</comment>
<feature type="compositionally biased region" description="Low complexity" evidence="4">
    <location>
        <begin position="731"/>
        <end position="751"/>
    </location>
</feature>
<dbReference type="Pfam" id="PF00172">
    <property type="entry name" value="Zn_clus"/>
    <property type="match status" value="1"/>
</dbReference>
<feature type="region of interest" description="Disordered" evidence="4">
    <location>
        <begin position="1"/>
        <end position="57"/>
    </location>
</feature>
<feature type="domain" description="Zn(2)-C6 fungal-type" evidence="5">
    <location>
        <begin position="61"/>
        <end position="90"/>
    </location>
</feature>
<evidence type="ECO:0000259" key="5">
    <source>
        <dbReference type="PROSITE" id="PS50048"/>
    </source>
</evidence>
<evidence type="ECO:0000256" key="3">
    <source>
        <dbReference type="ARBA" id="ARBA00023242"/>
    </source>
</evidence>
<feature type="compositionally biased region" description="Polar residues" evidence="4">
    <location>
        <begin position="205"/>
        <end position="223"/>
    </location>
</feature>
<gene>
    <name evidence="6" type="ORF">C8R41DRAFT_787914</name>
</gene>
<dbReference type="Pfam" id="PF04082">
    <property type="entry name" value="Fungal_trans"/>
    <property type="match status" value="1"/>
</dbReference>
<dbReference type="SMART" id="SM00906">
    <property type="entry name" value="Fungal_trans"/>
    <property type="match status" value="1"/>
</dbReference>
<evidence type="ECO:0000256" key="1">
    <source>
        <dbReference type="ARBA" id="ARBA00004123"/>
    </source>
</evidence>
<feature type="region of interest" description="Disordered" evidence="4">
    <location>
        <begin position="782"/>
        <end position="844"/>
    </location>
</feature>
<dbReference type="SUPFAM" id="SSF57701">
    <property type="entry name" value="Zn2/Cys6 DNA-binding domain"/>
    <property type="match status" value="1"/>
</dbReference>
<feature type="compositionally biased region" description="Polar residues" evidence="4">
    <location>
        <begin position="13"/>
        <end position="29"/>
    </location>
</feature>
<accession>A0ABQ8VV46</accession>
<dbReference type="Proteomes" id="UP001150217">
    <property type="component" value="Unassembled WGS sequence"/>
</dbReference>
<feature type="region of interest" description="Disordered" evidence="4">
    <location>
        <begin position="205"/>
        <end position="238"/>
    </location>
</feature>
<evidence type="ECO:0000256" key="2">
    <source>
        <dbReference type="ARBA" id="ARBA00022723"/>
    </source>
</evidence>
<dbReference type="CDD" id="cd12148">
    <property type="entry name" value="fungal_TF_MHR"/>
    <property type="match status" value="1"/>
</dbReference>
<evidence type="ECO:0000256" key="4">
    <source>
        <dbReference type="SAM" id="MobiDB-lite"/>
    </source>
</evidence>
<dbReference type="PANTHER" id="PTHR31001">
    <property type="entry name" value="UNCHARACTERIZED TRANSCRIPTIONAL REGULATORY PROTEIN"/>
    <property type="match status" value="1"/>
</dbReference>
<keyword evidence="2" id="KW-0479">Metal-binding</keyword>
<feature type="region of interest" description="Disordered" evidence="4">
    <location>
        <begin position="139"/>
        <end position="187"/>
    </location>
</feature>
<evidence type="ECO:0000313" key="6">
    <source>
        <dbReference type="EMBL" id="KAJ4499871.1"/>
    </source>
</evidence>
<dbReference type="InterPro" id="IPR050613">
    <property type="entry name" value="Sec_Metabolite_Reg"/>
</dbReference>
<feature type="compositionally biased region" description="Low complexity" evidence="4">
    <location>
        <begin position="36"/>
        <end position="50"/>
    </location>
</feature>
<feature type="compositionally biased region" description="Basic and acidic residues" evidence="4">
    <location>
        <begin position="150"/>
        <end position="168"/>
    </location>
</feature>
<dbReference type="InterPro" id="IPR036864">
    <property type="entry name" value="Zn2-C6_fun-type_DNA-bd_sf"/>
</dbReference>
<keyword evidence="3" id="KW-0539">Nucleus</keyword>